<dbReference type="InterPro" id="IPR002048">
    <property type="entry name" value="EF_hand_dom"/>
</dbReference>
<feature type="region of interest" description="Disordered" evidence="3">
    <location>
        <begin position="93"/>
        <end position="125"/>
    </location>
</feature>
<dbReference type="Gene3D" id="1.10.238.10">
    <property type="entry name" value="EF-hand"/>
    <property type="match status" value="2"/>
</dbReference>
<accession>A0A9E7ZNB3</accession>
<dbReference type="SUPFAM" id="SSF47473">
    <property type="entry name" value="EF-hand"/>
    <property type="match status" value="1"/>
</dbReference>
<evidence type="ECO:0000256" key="2">
    <source>
        <dbReference type="ARBA" id="ARBA00022737"/>
    </source>
</evidence>
<gene>
    <name evidence="5" type="ORF">NWE54_06005</name>
</gene>
<feature type="compositionally biased region" description="Low complexity" evidence="3">
    <location>
        <begin position="93"/>
        <end position="103"/>
    </location>
</feature>
<dbReference type="InterPro" id="IPR018247">
    <property type="entry name" value="EF_Hand_1_Ca_BS"/>
</dbReference>
<dbReference type="AlphaFoldDB" id="A0A9E7ZNB3"/>
<name>A0A9E7ZNB3_9HYPH</name>
<keyword evidence="2" id="KW-0677">Repeat</keyword>
<sequence>MSSISSIGGGFRPHQKPPSFEQIDSNSDGGISLDEFESAAPKGADSSKSEELFKKIDADGDGSISKAESDAFKDKAKKADSLLQSFLFSLQAGGTQKAGTASDSDADKDGKSAFDAIDTDANGGISKDEFSAAFKDSRLNSDQLNKLFSSLDQNGDGSVSQDEVKSFQSSMQQAGGRHHHRHGPPPEALQNASQAYGSASQLSASNSTAATYTQAA</sequence>
<feature type="domain" description="EF-hand" evidence="4">
    <location>
        <begin position="44"/>
        <end position="78"/>
    </location>
</feature>
<dbReference type="PANTHER" id="PTHR10827">
    <property type="entry name" value="RETICULOCALBIN"/>
    <property type="match status" value="1"/>
</dbReference>
<feature type="domain" description="EF-hand" evidence="4">
    <location>
        <begin position="142"/>
        <end position="174"/>
    </location>
</feature>
<dbReference type="InterPro" id="IPR011992">
    <property type="entry name" value="EF-hand-dom_pair"/>
</dbReference>
<dbReference type="GO" id="GO:0005509">
    <property type="term" value="F:calcium ion binding"/>
    <property type="evidence" value="ECO:0007669"/>
    <property type="project" value="InterPro"/>
</dbReference>
<feature type="compositionally biased region" description="Polar residues" evidence="3">
    <location>
        <begin position="190"/>
        <end position="216"/>
    </location>
</feature>
<keyword evidence="1" id="KW-0479">Metal-binding</keyword>
<feature type="compositionally biased region" description="Polar residues" evidence="3">
    <location>
        <begin position="148"/>
        <end position="173"/>
    </location>
</feature>
<evidence type="ECO:0000313" key="5">
    <source>
        <dbReference type="EMBL" id="UZF88338.1"/>
    </source>
</evidence>
<evidence type="ECO:0000256" key="1">
    <source>
        <dbReference type="ARBA" id="ARBA00022723"/>
    </source>
</evidence>
<dbReference type="EMBL" id="CP102774">
    <property type="protein sequence ID" value="UZF88338.1"/>
    <property type="molecule type" value="Genomic_DNA"/>
</dbReference>
<dbReference type="Pfam" id="PF13499">
    <property type="entry name" value="EF-hand_7"/>
    <property type="match status" value="2"/>
</dbReference>
<feature type="domain" description="EF-hand" evidence="4">
    <location>
        <begin position="105"/>
        <end position="140"/>
    </location>
</feature>
<dbReference type="PROSITE" id="PS00018">
    <property type="entry name" value="EF_HAND_1"/>
    <property type="match status" value="1"/>
</dbReference>
<protein>
    <submittedName>
        <fullName evidence="5">EF-hand domain-containing protein</fullName>
    </submittedName>
</protein>
<proteinExistence type="predicted"/>
<evidence type="ECO:0000256" key="3">
    <source>
        <dbReference type="SAM" id="MobiDB-lite"/>
    </source>
</evidence>
<dbReference type="PROSITE" id="PS50222">
    <property type="entry name" value="EF_HAND_2"/>
    <property type="match status" value="3"/>
</dbReference>
<feature type="compositionally biased region" description="Basic and acidic residues" evidence="3">
    <location>
        <begin position="45"/>
        <end position="58"/>
    </location>
</feature>
<feature type="region of interest" description="Disordered" evidence="3">
    <location>
        <begin position="148"/>
        <end position="216"/>
    </location>
</feature>
<organism evidence="5">
    <name type="scientific">Bosea sp. NBC_00436</name>
    <dbReference type="NCBI Taxonomy" id="2969620"/>
    <lineage>
        <taxon>Bacteria</taxon>
        <taxon>Pseudomonadati</taxon>
        <taxon>Pseudomonadota</taxon>
        <taxon>Alphaproteobacteria</taxon>
        <taxon>Hyphomicrobiales</taxon>
        <taxon>Boseaceae</taxon>
        <taxon>Bosea</taxon>
    </lineage>
</organism>
<evidence type="ECO:0000259" key="4">
    <source>
        <dbReference type="PROSITE" id="PS50222"/>
    </source>
</evidence>
<dbReference type="PANTHER" id="PTHR10827:SF98">
    <property type="entry name" value="45 KDA CALCIUM-BINDING PROTEIN"/>
    <property type="match status" value="1"/>
</dbReference>
<feature type="region of interest" description="Disordered" evidence="3">
    <location>
        <begin position="1"/>
        <end position="68"/>
    </location>
</feature>
<dbReference type="SMART" id="SM00054">
    <property type="entry name" value="EFh"/>
    <property type="match status" value="4"/>
</dbReference>
<dbReference type="CDD" id="cd00051">
    <property type="entry name" value="EFh"/>
    <property type="match status" value="2"/>
</dbReference>
<reference evidence="5" key="1">
    <citation type="submission" date="2022-08" db="EMBL/GenBank/DDBJ databases">
        <title>Complete Genome Sequences of 2 Bosea sp. soil isolates.</title>
        <authorList>
            <person name="Alvarez Arevalo M."/>
            <person name="Sterndorff E.B."/>
            <person name="Faurdal D."/>
            <person name="Joergensen T.S."/>
            <person name="Weber T."/>
        </authorList>
    </citation>
    <scope>NUCLEOTIDE SEQUENCE</scope>
    <source>
        <strain evidence="5">NBC_00436</strain>
    </source>
</reference>